<feature type="region of interest" description="Disordered" evidence="4">
    <location>
        <begin position="1"/>
        <end position="177"/>
    </location>
</feature>
<accession>A0A918M0Q7</accession>
<dbReference type="GO" id="GO:0005524">
    <property type="term" value="F:ATP binding"/>
    <property type="evidence" value="ECO:0007669"/>
    <property type="project" value="UniProtKB-KW"/>
</dbReference>
<evidence type="ECO:0000256" key="2">
    <source>
        <dbReference type="ARBA" id="ARBA00022741"/>
    </source>
</evidence>
<dbReference type="SMART" id="SM00382">
    <property type="entry name" value="AAA"/>
    <property type="match status" value="1"/>
</dbReference>
<organism evidence="6 7">
    <name type="scientific">Streptomyces phaeofaciens</name>
    <dbReference type="NCBI Taxonomy" id="68254"/>
    <lineage>
        <taxon>Bacteria</taxon>
        <taxon>Bacillati</taxon>
        <taxon>Actinomycetota</taxon>
        <taxon>Actinomycetes</taxon>
        <taxon>Kitasatosporales</taxon>
        <taxon>Streptomycetaceae</taxon>
        <taxon>Streptomyces</taxon>
    </lineage>
</organism>
<dbReference type="Gene3D" id="3.40.50.300">
    <property type="entry name" value="P-loop containing nucleotide triphosphate hydrolases"/>
    <property type="match status" value="1"/>
</dbReference>
<protein>
    <recommendedName>
        <fullName evidence="5">AAA+ ATPase domain-containing protein</fullName>
    </recommendedName>
</protein>
<dbReference type="AlphaFoldDB" id="A0A918M0Q7"/>
<gene>
    <name evidence="6" type="ORF">GCM10010226_84520</name>
</gene>
<keyword evidence="3" id="KW-0067">ATP-binding</keyword>
<feature type="compositionally biased region" description="Low complexity" evidence="4">
    <location>
        <begin position="168"/>
        <end position="177"/>
    </location>
</feature>
<feature type="compositionally biased region" description="Pro residues" evidence="4">
    <location>
        <begin position="1"/>
        <end position="10"/>
    </location>
</feature>
<evidence type="ECO:0000256" key="1">
    <source>
        <dbReference type="ARBA" id="ARBA00006914"/>
    </source>
</evidence>
<feature type="domain" description="AAA+ ATPase" evidence="5">
    <location>
        <begin position="645"/>
        <end position="777"/>
    </location>
</feature>
<dbReference type="InterPro" id="IPR050221">
    <property type="entry name" value="26S_Proteasome_ATPase"/>
</dbReference>
<reference evidence="6" key="1">
    <citation type="journal article" date="2014" name="Int. J. Syst. Evol. Microbiol.">
        <title>Complete genome sequence of Corynebacterium casei LMG S-19264T (=DSM 44701T), isolated from a smear-ripened cheese.</title>
        <authorList>
            <consortium name="US DOE Joint Genome Institute (JGI-PGF)"/>
            <person name="Walter F."/>
            <person name="Albersmeier A."/>
            <person name="Kalinowski J."/>
            <person name="Ruckert C."/>
        </authorList>
    </citation>
    <scope>NUCLEOTIDE SEQUENCE</scope>
    <source>
        <strain evidence="6">JCM 4125</strain>
    </source>
</reference>
<dbReference type="CDD" id="cd19481">
    <property type="entry name" value="RecA-like_protease"/>
    <property type="match status" value="1"/>
</dbReference>
<dbReference type="EMBL" id="BMSA01000043">
    <property type="protein sequence ID" value="GGT93765.1"/>
    <property type="molecule type" value="Genomic_DNA"/>
</dbReference>
<feature type="compositionally biased region" description="Basic and acidic residues" evidence="4">
    <location>
        <begin position="131"/>
        <end position="148"/>
    </location>
</feature>
<evidence type="ECO:0000313" key="6">
    <source>
        <dbReference type="EMBL" id="GGT93765.1"/>
    </source>
</evidence>
<name>A0A918M0Q7_9ACTN</name>
<dbReference type="InterPro" id="IPR003959">
    <property type="entry name" value="ATPase_AAA_core"/>
</dbReference>
<evidence type="ECO:0000259" key="5">
    <source>
        <dbReference type="SMART" id="SM00382"/>
    </source>
</evidence>
<keyword evidence="7" id="KW-1185">Reference proteome</keyword>
<feature type="compositionally biased region" description="Low complexity" evidence="4">
    <location>
        <begin position="29"/>
        <end position="82"/>
    </location>
</feature>
<evidence type="ECO:0000256" key="4">
    <source>
        <dbReference type="SAM" id="MobiDB-lite"/>
    </source>
</evidence>
<reference evidence="6" key="2">
    <citation type="submission" date="2020-09" db="EMBL/GenBank/DDBJ databases">
        <authorList>
            <person name="Sun Q."/>
            <person name="Ohkuma M."/>
        </authorList>
    </citation>
    <scope>NUCLEOTIDE SEQUENCE</scope>
    <source>
        <strain evidence="6">JCM 4125</strain>
    </source>
</reference>
<feature type="region of interest" description="Disordered" evidence="4">
    <location>
        <begin position="847"/>
        <end position="866"/>
    </location>
</feature>
<dbReference type="GO" id="GO:0016887">
    <property type="term" value="F:ATP hydrolysis activity"/>
    <property type="evidence" value="ECO:0007669"/>
    <property type="project" value="InterPro"/>
</dbReference>
<comment type="caution">
    <text evidence="6">The sequence shown here is derived from an EMBL/GenBank/DDBJ whole genome shotgun (WGS) entry which is preliminary data.</text>
</comment>
<evidence type="ECO:0000256" key="3">
    <source>
        <dbReference type="ARBA" id="ARBA00022840"/>
    </source>
</evidence>
<dbReference type="SUPFAM" id="SSF52540">
    <property type="entry name" value="P-loop containing nucleoside triphosphate hydrolases"/>
    <property type="match status" value="1"/>
</dbReference>
<feature type="compositionally biased region" description="Gly residues" evidence="4">
    <location>
        <begin position="120"/>
        <end position="130"/>
    </location>
</feature>
<dbReference type="PANTHER" id="PTHR23073">
    <property type="entry name" value="26S PROTEASOME REGULATORY SUBUNIT"/>
    <property type="match status" value="1"/>
</dbReference>
<dbReference type="Pfam" id="PF00004">
    <property type="entry name" value="AAA"/>
    <property type="match status" value="1"/>
</dbReference>
<dbReference type="Proteomes" id="UP000646776">
    <property type="component" value="Unassembled WGS sequence"/>
</dbReference>
<sequence length="887" mass="91392">MPDPKPPARPARPRLWERLHRPVRPAPEAPATARADPDTAGTAGTAESARPGPAPAGPASAGPGPAGPAAAGLAPAGHAPAGAGSGGGRSPESKPADRPGPGPAPEAACADPTVPDADGGHGGAGPGAAGEGHDEDGPGTADRAHDEGGPAGADSPGIPGTVGRDPDGTGVAVAPGPEVPPAAVGSLRATLQFPARLPAEPAGVGGPAETRDRVSRDVAARVAGVARRLAAVVERTCSPEAGAVSAGFLREWAALTLARAPAARLTDTPLDRLARHHRLTPDEVDLLLFAGLPEEHEGLARTLRAMHPTGEPHPSVGLACLLLENTDRAALRRLLNEGAAVRTGILALSGTGPFHERSLTVADRLWDALHGLPAWPEVLDPVDLGPPVAGLDGWLRLPESRRAVAALGSADPRVLLVTARDEAVALSRCAALAAAAGLGLVAARARPDDARAMGLLGLHAVVRDSVPLLVAPHPAAGGAPAVPALGRLPGPLLVCAPPGAVRPGPERPVLTVPLGPVGVADRRAAWRAALPEAHRSAPELAARHPLDPALTAQVALDLRSRAALTPGDTGDTGDADAWDVSAAIRARAGAQLPPGVDLVGPRARRPRLVLTDEADVQLRDAVARLRHQALVLDDWELREAARASRGVRLLLTGPPGTGKSLAAEVLAAEAGRDLLVVDGSELVSKYIGETEKNLAACFEVAERTQAVFLLDEADALFGTRTEISEANDRFANMETAYLLQRLDRFDGLAVLTTNLRQNIDAAFIRRMDFVVEFPLPGEDGRHRMWDLHLPAPLLGPDVDLPALARSYPVPGGWIRNAAIGAAFRAADEGGTVRQRHLVQAMRREYAKAGRPFPGEPPQPHGTPFDARAAQVLAAAAPTTAPTQKESS</sequence>
<evidence type="ECO:0000313" key="7">
    <source>
        <dbReference type="Proteomes" id="UP000646776"/>
    </source>
</evidence>
<dbReference type="InterPro" id="IPR027417">
    <property type="entry name" value="P-loop_NTPase"/>
</dbReference>
<proteinExistence type="inferred from homology"/>
<dbReference type="InterPro" id="IPR003593">
    <property type="entry name" value="AAA+_ATPase"/>
</dbReference>
<keyword evidence="2" id="KW-0547">Nucleotide-binding</keyword>
<comment type="similarity">
    <text evidence="1">Belongs to the AAA ATPase family.</text>
</comment>